<feature type="domain" description="Hemerythrin-like" evidence="1">
    <location>
        <begin position="113"/>
        <end position="260"/>
    </location>
</feature>
<dbReference type="PANTHER" id="PTHR35739">
    <property type="entry name" value="OS01G0861700 PROTEIN"/>
    <property type="match status" value="1"/>
</dbReference>
<proteinExistence type="predicted"/>
<sequence>MGNCCGKSEKLTAEIVPRDGARVYPTVRLHGSPKSILAAYIRFALLHREVSLDFVETERVGGNEQEGAVTLQVGSEVVSGSRETLLRFIDARFPGPSMGSGNTREDETAPLLTSLIRVQHTSMLWHVERMVRWAEDLTTRGGRKTVDPSMGTPRMEIRKFARSYSELLEIMMEHAQMEETVLFPIFDHADRGLAKAAKEEHARDLPLMNGIKEVIKSVGVLDSGSPDYQEALYSVFTRLKSLLGKCKQHFAEEEVEILPLMEALELSKEQELSALEQCFDVMQGTHSRLLKLLLEGLPSCDAMKYLDLISKCRDKEKMESMLRMIVNEFFFYRKQVPSICVGFHGSAFVTCDILLQRVSLAFRLRKQKARTTLGKAGHFLLLFSFPFPHHSLDKIQITGVKLQWRVNLTVVEIFDRLSMMHYDLAHSCT</sequence>
<dbReference type="Pfam" id="PF01814">
    <property type="entry name" value="Hemerythrin"/>
    <property type="match status" value="1"/>
</dbReference>
<dbReference type="InterPro" id="IPR012312">
    <property type="entry name" value="Hemerythrin-like"/>
</dbReference>
<dbReference type="Proteomes" id="UP001374535">
    <property type="component" value="Chromosome 9"/>
</dbReference>
<gene>
    <name evidence="2" type="ORF">V8G54_029183</name>
</gene>
<evidence type="ECO:0000313" key="2">
    <source>
        <dbReference type="EMBL" id="WVY97032.1"/>
    </source>
</evidence>
<evidence type="ECO:0000259" key="1">
    <source>
        <dbReference type="Pfam" id="PF01814"/>
    </source>
</evidence>
<name>A0AAQ3RL76_VIGMU</name>
<protein>
    <recommendedName>
        <fullName evidence="1">Hemerythrin-like domain-containing protein</fullName>
    </recommendedName>
</protein>
<dbReference type="CDD" id="cd12108">
    <property type="entry name" value="Hr-like"/>
    <property type="match status" value="1"/>
</dbReference>
<keyword evidence="3" id="KW-1185">Reference proteome</keyword>
<evidence type="ECO:0000313" key="3">
    <source>
        <dbReference type="Proteomes" id="UP001374535"/>
    </source>
</evidence>
<organism evidence="2 3">
    <name type="scientific">Vigna mungo</name>
    <name type="common">Black gram</name>
    <name type="synonym">Phaseolus mungo</name>
    <dbReference type="NCBI Taxonomy" id="3915"/>
    <lineage>
        <taxon>Eukaryota</taxon>
        <taxon>Viridiplantae</taxon>
        <taxon>Streptophyta</taxon>
        <taxon>Embryophyta</taxon>
        <taxon>Tracheophyta</taxon>
        <taxon>Spermatophyta</taxon>
        <taxon>Magnoliopsida</taxon>
        <taxon>eudicotyledons</taxon>
        <taxon>Gunneridae</taxon>
        <taxon>Pentapetalae</taxon>
        <taxon>rosids</taxon>
        <taxon>fabids</taxon>
        <taxon>Fabales</taxon>
        <taxon>Fabaceae</taxon>
        <taxon>Papilionoideae</taxon>
        <taxon>50 kb inversion clade</taxon>
        <taxon>NPAAA clade</taxon>
        <taxon>indigoferoid/millettioid clade</taxon>
        <taxon>Phaseoleae</taxon>
        <taxon>Vigna</taxon>
    </lineage>
</organism>
<dbReference type="Gene3D" id="1.20.120.520">
    <property type="entry name" value="nmb1532 protein domain like"/>
    <property type="match status" value="1"/>
</dbReference>
<dbReference type="EMBL" id="CP144692">
    <property type="protein sequence ID" value="WVY97032.1"/>
    <property type="molecule type" value="Genomic_DNA"/>
</dbReference>
<dbReference type="AlphaFoldDB" id="A0AAQ3RL76"/>
<accession>A0AAQ3RL76</accession>
<dbReference type="PANTHER" id="PTHR35739:SF1">
    <property type="entry name" value="OS01G0861700 PROTEIN"/>
    <property type="match status" value="1"/>
</dbReference>
<reference evidence="2 3" key="1">
    <citation type="journal article" date="2023" name="Life. Sci Alliance">
        <title>Evolutionary insights into 3D genome organization and epigenetic landscape of Vigna mungo.</title>
        <authorList>
            <person name="Junaid A."/>
            <person name="Singh B."/>
            <person name="Bhatia S."/>
        </authorList>
    </citation>
    <scope>NUCLEOTIDE SEQUENCE [LARGE SCALE GENOMIC DNA]</scope>
    <source>
        <strain evidence="2">Urdbean</strain>
    </source>
</reference>